<gene>
    <name evidence="1" type="ORF">CCACVL1_30315</name>
</gene>
<dbReference type="EMBL" id="AWWV01016050">
    <property type="protein sequence ID" value="OMO50705.1"/>
    <property type="molecule type" value="Genomic_DNA"/>
</dbReference>
<proteinExistence type="predicted"/>
<comment type="caution">
    <text evidence="1">The sequence shown here is derived from an EMBL/GenBank/DDBJ whole genome shotgun (WGS) entry which is preliminary data.</text>
</comment>
<reference evidence="1 2" key="1">
    <citation type="submission" date="2013-09" db="EMBL/GenBank/DDBJ databases">
        <title>Corchorus capsularis genome sequencing.</title>
        <authorList>
            <person name="Alam M."/>
            <person name="Haque M.S."/>
            <person name="Islam M.S."/>
            <person name="Emdad E.M."/>
            <person name="Islam M.M."/>
            <person name="Ahmed B."/>
            <person name="Halim A."/>
            <person name="Hossen Q.M.M."/>
            <person name="Hossain M.Z."/>
            <person name="Ahmed R."/>
            <person name="Khan M.M."/>
            <person name="Islam R."/>
            <person name="Rashid M.M."/>
            <person name="Khan S.A."/>
            <person name="Rahman M.S."/>
            <person name="Alam M."/>
        </authorList>
    </citation>
    <scope>NUCLEOTIDE SEQUENCE [LARGE SCALE GENOMIC DNA]</scope>
    <source>
        <strain evidence="2">cv. CVL-1</strain>
        <tissue evidence="1">Whole seedling</tissue>
    </source>
</reference>
<evidence type="ECO:0000313" key="2">
    <source>
        <dbReference type="Proteomes" id="UP000188268"/>
    </source>
</evidence>
<organism evidence="1 2">
    <name type="scientific">Corchorus capsularis</name>
    <name type="common">Jute</name>
    <dbReference type="NCBI Taxonomy" id="210143"/>
    <lineage>
        <taxon>Eukaryota</taxon>
        <taxon>Viridiplantae</taxon>
        <taxon>Streptophyta</taxon>
        <taxon>Embryophyta</taxon>
        <taxon>Tracheophyta</taxon>
        <taxon>Spermatophyta</taxon>
        <taxon>Magnoliopsida</taxon>
        <taxon>eudicotyledons</taxon>
        <taxon>Gunneridae</taxon>
        <taxon>Pentapetalae</taxon>
        <taxon>rosids</taxon>
        <taxon>malvids</taxon>
        <taxon>Malvales</taxon>
        <taxon>Malvaceae</taxon>
        <taxon>Grewioideae</taxon>
        <taxon>Apeibeae</taxon>
        <taxon>Corchorus</taxon>
    </lineage>
</organism>
<name>A0A1R3FY01_COCAP</name>
<dbReference type="Proteomes" id="UP000188268">
    <property type="component" value="Unassembled WGS sequence"/>
</dbReference>
<dbReference type="AlphaFoldDB" id="A0A1R3FY01"/>
<evidence type="ECO:0000313" key="1">
    <source>
        <dbReference type="EMBL" id="OMO50705.1"/>
    </source>
</evidence>
<keyword evidence="2" id="KW-1185">Reference proteome</keyword>
<accession>A0A1R3FY01</accession>
<protein>
    <submittedName>
        <fullName evidence="1">Uncharacterized protein</fullName>
    </submittedName>
</protein>
<sequence length="30" mass="3321">LPPRLGLFLTVMRKVKTSMDPPTGSKYVTS</sequence>
<feature type="non-terminal residue" evidence="1">
    <location>
        <position position="1"/>
    </location>
</feature>